<protein>
    <submittedName>
        <fullName evidence="1">Uncharacterized protein</fullName>
    </submittedName>
</protein>
<proteinExistence type="predicted"/>
<comment type="caution">
    <text evidence="1">The sequence shown here is derived from an EMBL/GenBank/DDBJ whole genome shotgun (WGS) entry which is preliminary data.</text>
</comment>
<reference evidence="1" key="1">
    <citation type="submission" date="2022-03" db="EMBL/GenBank/DDBJ databases">
        <authorList>
            <person name="Brunel B."/>
        </authorList>
    </citation>
    <scope>NUCLEOTIDE SEQUENCE</scope>
    <source>
        <strain evidence="1">STM4922sample</strain>
    </source>
</reference>
<accession>A0ABN8K4U7</accession>
<dbReference type="RefSeq" id="WP_254027200.1">
    <property type="nucleotide sequence ID" value="NZ_CAKXZS010000034.1"/>
</dbReference>
<evidence type="ECO:0000313" key="2">
    <source>
        <dbReference type="Proteomes" id="UP001152604"/>
    </source>
</evidence>
<organism evidence="1 2">
    <name type="scientific">Mesorhizobium ventifaucium</name>
    <dbReference type="NCBI Taxonomy" id="666020"/>
    <lineage>
        <taxon>Bacteria</taxon>
        <taxon>Pseudomonadati</taxon>
        <taxon>Pseudomonadota</taxon>
        <taxon>Alphaproteobacteria</taxon>
        <taxon>Hyphomicrobiales</taxon>
        <taxon>Phyllobacteriaceae</taxon>
        <taxon>Mesorhizobium</taxon>
    </lineage>
</organism>
<dbReference type="Proteomes" id="UP001152604">
    <property type="component" value="Unassembled WGS sequence"/>
</dbReference>
<gene>
    <name evidence="1" type="ORF">MES4922_40166</name>
</gene>
<evidence type="ECO:0000313" key="1">
    <source>
        <dbReference type="EMBL" id="CAH2405287.1"/>
    </source>
</evidence>
<keyword evidence="2" id="KW-1185">Reference proteome</keyword>
<name>A0ABN8K4U7_9HYPH</name>
<sequence length="89" mass="9912">MYDFVRKKGPECLVEISGGVQQSIEAEYATAMSERTRRFAELKERCMNDGRFSRLLCLNLVAAGFPADEATKISPQFAIFSAMGLGRTK</sequence>
<dbReference type="EMBL" id="CAKXZS010000034">
    <property type="protein sequence ID" value="CAH2405287.1"/>
    <property type="molecule type" value="Genomic_DNA"/>
</dbReference>